<dbReference type="Proteomes" id="UP000018895">
    <property type="component" value="Unassembled WGS sequence"/>
</dbReference>
<comment type="caution">
    <text evidence="3">The sequence shown here is derived from an EMBL/GenBank/DDBJ whole genome shotgun (WGS) entry which is preliminary data.</text>
</comment>
<organism evidence="3 4">
    <name type="scientific">Halalkalibacter hemicellulosilyticusJCM 9152</name>
    <dbReference type="NCBI Taxonomy" id="1236971"/>
    <lineage>
        <taxon>Bacteria</taxon>
        <taxon>Bacillati</taxon>
        <taxon>Bacillota</taxon>
        <taxon>Bacilli</taxon>
        <taxon>Bacillales</taxon>
        <taxon>Bacillaceae</taxon>
        <taxon>Halalkalibacter</taxon>
    </lineage>
</organism>
<dbReference type="STRING" id="1236971.JCM9152_3288"/>
<gene>
    <name evidence="3" type="ORF">JCM9152_3288</name>
</gene>
<dbReference type="AlphaFoldDB" id="W4QI74"/>
<evidence type="ECO:0000313" key="3">
    <source>
        <dbReference type="EMBL" id="GAE31796.1"/>
    </source>
</evidence>
<accession>W4QI74</accession>
<evidence type="ECO:0000259" key="2">
    <source>
        <dbReference type="PROSITE" id="PS50930"/>
    </source>
</evidence>
<dbReference type="PROSITE" id="PS50930">
    <property type="entry name" value="HTH_LYTTR"/>
    <property type="match status" value="1"/>
</dbReference>
<proteinExistence type="predicted"/>
<protein>
    <recommendedName>
        <fullName evidence="2">HTH LytTR-type domain-containing protein</fullName>
    </recommendedName>
</protein>
<name>W4QI74_9BACI</name>
<feature type="domain" description="HTH LytTR-type" evidence="2">
    <location>
        <begin position="51"/>
        <end position="102"/>
    </location>
</feature>
<sequence>MLKKYGALVLTVIMIVSILPAQALASNHADTSFRFNVSTSNNYGTSSCAIDERFYRCHKSYLINLDNIKGIHTKQRKVTMVNERECLVASRKVKGLQKKVARIRSTVKSVK</sequence>
<keyword evidence="4" id="KW-1185">Reference proteome</keyword>
<keyword evidence="1" id="KW-0732">Signal</keyword>
<reference evidence="3" key="1">
    <citation type="journal article" date="2014" name="Genome Announc.">
        <title>Draft Genome Sequences of Three Alkaliphilic Bacillus Strains, Bacillus wakoensis JCM 9140T, Bacillus akibai JCM 9157T, and Bacillus hemicellulosilyticus JCM 9152T.</title>
        <authorList>
            <person name="Yuki M."/>
            <person name="Oshima K."/>
            <person name="Suda W."/>
            <person name="Oshida Y."/>
            <person name="Kitamura K."/>
            <person name="Iida T."/>
            <person name="Hattori M."/>
            <person name="Ohkuma M."/>
        </authorList>
    </citation>
    <scope>NUCLEOTIDE SEQUENCE [LARGE SCALE GENOMIC DNA]</scope>
    <source>
        <strain evidence="3">JCM 9152</strain>
    </source>
</reference>
<evidence type="ECO:0000313" key="4">
    <source>
        <dbReference type="Proteomes" id="UP000018895"/>
    </source>
</evidence>
<dbReference type="OrthoDB" id="9809318at2"/>
<evidence type="ECO:0000256" key="1">
    <source>
        <dbReference type="SAM" id="SignalP"/>
    </source>
</evidence>
<dbReference type="Pfam" id="PF04397">
    <property type="entry name" value="LytTR"/>
    <property type="match status" value="1"/>
</dbReference>
<feature type="chain" id="PRO_5004847007" description="HTH LytTR-type domain-containing protein" evidence="1">
    <location>
        <begin position="26"/>
        <end position="111"/>
    </location>
</feature>
<dbReference type="RefSeq" id="WP_035345868.1">
    <property type="nucleotide sequence ID" value="NZ_BAUU01000024.1"/>
</dbReference>
<feature type="signal peptide" evidence="1">
    <location>
        <begin position="1"/>
        <end position="25"/>
    </location>
</feature>
<dbReference type="GO" id="GO:0003677">
    <property type="term" value="F:DNA binding"/>
    <property type="evidence" value="ECO:0007669"/>
    <property type="project" value="InterPro"/>
</dbReference>
<dbReference type="EMBL" id="BAUU01000024">
    <property type="protein sequence ID" value="GAE31796.1"/>
    <property type="molecule type" value="Genomic_DNA"/>
</dbReference>
<dbReference type="Gene3D" id="2.40.50.1020">
    <property type="entry name" value="LytTr DNA-binding domain"/>
    <property type="match status" value="1"/>
</dbReference>
<dbReference type="InterPro" id="IPR007492">
    <property type="entry name" value="LytTR_DNA-bd_dom"/>
</dbReference>